<reference evidence="1" key="1">
    <citation type="journal article" date="2015" name="Nature">
        <title>Complex archaea that bridge the gap between prokaryotes and eukaryotes.</title>
        <authorList>
            <person name="Spang A."/>
            <person name="Saw J.H."/>
            <person name="Jorgensen S.L."/>
            <person name="Zaremba-Niedzwiedzka K."/>
            <person name="Martijn J."/>
            <person name="Lind A.E."/>
            <person name="van Eijk R."/>
            <person name="Schleper C."/>
            <person name="Guy L."/>
            <person name="Ettema T.J."/>
        </authorList>
    </citation>
    <scope>NUCLEOTIDE SEQUENCE</scope>
</reference>
<dbReference type="SUPFAM" id="SSF49785">
    <property type="entry name" value="Galactose-binding domain-like"/>
    <property type="match status" value="1"/>
</dbReference>
<proteinExistence type="predicted"/>
<protein>
    <recommendedName>
        <fullName evidence="2">Ubiquitin-activating enzyme E1 FCCH domain-containing protein</fullName>
    </recommendedName>
</protein>
<evidence type="ECO:0000313" key="1">
    <source>
        <dbReference type="EMBL" id="KKN32010.1"/>
    </source>
</evidence>
<dbReference type="AlphaFoldDB" id="A0A0F9PJL0"/>
<evidence type="ECO:0008006" key="2">
    <source>
        <dbReference type="Google" id="ProtNLM"/>
    </source>
</evidence>
<dbReference type="InterPro" id="IPR008979">
    <property type="entry name" value="Galactose-bd-like_sf"/>
</dbReference>
<dbReference type="EMBL" id="LAZR01002283">
    <property type="protein sequence ID" value="KKN32010.1"/>
    <property type="molecule type" value="Genomic_DNA"/>
</dbReference>
<organism evidence="1">
    <name type="scientific">marine sediment metagenome</name>
    <dbReference type="NCBI Taxonomy" id="412755"/>
    <lineage>
        <taxon>unclassified sequences</taxon>
        <taxon>metagenomes</taxon>
        <taxon>ecological metagenomes</taxon>
    </lineage>
</organism>
<accession>A0A0F9PJL0</accession>
<gene>
    <name evidence="1" type="ORF">LCGC14_0818120</name>
</gene>
<sequence length="834" mass="91023">MPRYNPFSESFNAGEISPRLAARTTFSKYPEALETVVNCIPLAEGGLMRRSASRYVAEEKSSSVKGDIKPFQFSTTQAYILEFGETIMRFYRHQGQIVAANITASITNGAFDSGISSWSDTSGGGGSIAHDATNLRLSLDPGGPAGSDFARAVQEVTNASALDHTIKFRVYGAPGDMVDLQVGTSTSGTQILLPVKFEVGFHCKTFTTTAANFFIQFRSRGNDQNKIVGIDDISLIDNSAVEIDTPWTESELFQVNGPQSADVLYLYHPDNPTYKLLRFGHTSWSLVEVAWVDGPYLPQNTSATTLLPSANTGLGINLTLSAIKGVNDDQGWLSTDIGRLVRYRHADEAGIWGYAVIVSITSTLIAVADVRVDFEATPDASAAFRLGAWSGTTGYPSIGTFYEQRQFAANTSNQPQTLWATQTADFENHTPDSRDASSTVEDNDALDYTISADEVNAIRWLSPGENTLVLGTTGGEWIPESAGVVITPSDIVIRRRTKHGSANIQPVRVGNVVLFVQTAKRKIREFGIADTVAAEFRAFDMTRLAQHVTRSGIVKMDFQQEPDSLIWAVRNDGQLLTMTFRREEDVVAWARHIVGGSFSTGDAVVESVVVIPGANGAGQTQSSENRDEVWITVKRTINSSTVRYIEVLERDYETGDDEEDSYYADSIITYDSTATSSLTGLTHLANETVRIFADGFIHPDKTVSSTGTLTLDDDASVVQIGLGYTHTIKPLRFEGGTVAGTAVGKKKQIFGVTFILLNSHTLSFGPDEDNLTTVDFRVVSDAMDTAVPFFTGEHFEGWDDTWRADPRMVIQSDDPTPFTLLALAPEIDTREFRG</sequence>
<comment type="caution">
    <text evidence="1">The sequence shown here is derived from an EMBL/GenBank/DDBJ whole genome shotgun (WGS) entry which is preliminary data.</text>
</comment>
<name>A0A0F9PJL0_9ZZZZ</name>